<keyword evidence="2" id="KW-0378">Hydrolase</keyword>
<dbReference type="Gene3D" id="3.40.50.1820">
    <property type="entry name" value="alpha/beta hydrolase"/>
    <property type="match status" value="1"/>
</dbReference>
<dbReference type="PANTHER" id="PTHR43433:SF5">
    <property type="entry name" value="AB HYDROLASE-1 DOMAIN-CONTAINING PROTEIN"/>
    <property type="match status" value="1"/>
</dbReference>
<dbReference type="PRINTS" id="PR00111">
    <property type="entry name" value="ABHYDROLASE"/>
</dbReference>
<gene>
    <name evidence="2" type="ORF">IED13_18755</name>
</gene>
<keyword evidence="3" id="KW-1185">Reference proteome</keyword>
<name>A0A927EAJ1_9HYPH</name>
<dbReference type="AlphaFoldDB" id="A0A927EAJ1"/>
<dbReference type="RefSeq" id="WP_051988372.1">
    <property type="nucleotide sequence ID" value="NZ_JACXWY010000012.1"/>
</dbReference>
<accession>A0A927EAJ1</accession>
<dbReference type="EMBL" id="JACXWY010000012">
    <property type="protein sequence ID" value="MBD3847746.1"/>
    <property type="molecule type" value="Genomic_DNA"/>
</dbReference>
<evidence type="ECO:0000259" key="1">
    <source>
        <dbReference type="Pfam" id="PF00561"/>
    </source>
</evidence>
<evidence type="ECO:0000313" key="2">
    <source>
        <dbReference type="EMBL" id="MBD3847746.1"/>
    </source>
</evidence>
<reference evidence="2" key="1">
    <citation type="submission" date="2020-09" db="EMBL/GenBank/DDBJ databases">
        <title>Bosea spartocytisi sp. nov. a root nodule endophyte of Spartocytisus supranubius in the high mountain ecosystem fo the Teide National Park (Canary Islands, Spain).</title>
        <authorList>
            <person name="Pulido-Suarez L."/>
            <person name="Peix A."/>
            <person name="Igual J.M."/>
            <person name="Socas-Perez N."/>
            <person name="Velazquez E."/>
            <person name="Flores-Felix J.D."/>
            <person name="Leon-Barrios M."/>
        </authorList>
    </citation>
    <scope>NUCLEOTIDE SEQUENCE</scope>
    <source>
        <strain evidence="2">SSUT16</strain>
    </source>
</reference>
<dbReference type="PANTHER" id="PTHR43433">
    <property type="entry name" value="HYDROLASE, ALPHA/BETA FOLD FAMILY PROTEIN"/>
    <property type="match status" value="1"/>
</dbReference>
<evidence type="ECO:0000313" key="3">
    <source>
        <dbReference type="Proteomes" id="UP000619295"/>
    </source>
</evidence>
<protein>
    <submittedName>
        <fullName evidence="2">Alpha/beta fold hydrolase</fullName>
    </submittedName>
</protein>
<dbReference type="InterPro" id="IPR050471">
    <property type="entry name" value="AB_hydrolase"/>
</dbReference>
<dbReference type="InterPro" id="IPR000073">
    <property type="entry name" value="AB_hydrolase_1"/>
</dbReference>
<feature type="domain" description="AB hydrolase-1" evidence="1">
    <location>
        <begin position="30"/>
        <end position="253"/>
    </location>
</feature>
<organism evidence="2 3">
    <name type="scientific">Bosea spartocytisi</name>
    <dbReference type="NCBI Taxonomy" id="2773451"/>
    <lineage>
        <taxon>Bacteria</taxon>
        <taxon>Pseudomonadati</taxon>
        <taxon>Pseudomonadota</taxon>
        <taxon>Alphaproteobacteria</taxon>
        <taxon>Hyphomicrobiales</taxon>
        <taxon>Boseaceae</taxon>
        <taxon>Bosea</taxon>
    </lineage>
</organism>
<dbReference type="SUPFAM" id="SSF53474">
    <property type="entry name" value="alpha/beta-Hydrolases"/>
    <property type="match status" value="1"/>
</dbReference>
<dbReference type="GO" id="GO:0016787">
    <property type="term" value="F:hydrolase activity"/>
    <property type="evidence" value="ECO:0007669"/>
    <property type="project" value="UniProtKB-KW"/>
</dbReference>
<dbReference type="InterPro" id="IPR029058">
    <property type="entry name" value="AB_hydrolase_fold"/>
</dbReference>
<sequence length="271" mass="29056">MTTTSEIIDFRAETDDGATLHCFREGHGQPLLLVSGLSGTAGFWTNIAATLGRSFEIIRFDQRGIGGSSRGEAPCDIERLARDGLAVLDAAGLDRAVVLGHSTGGCIAQGMAKLAPGRFDGLILSGSWLKACRYMTALFGARRAILDCAPQGFAALSVLSAYQPRWIEANWHIYDDAIEAAPVSDHARTVMRERIDALLAFDGTADIEALPMPILVMGARDDMVVPVYHQEALAAALPGCRRSIMETGGHLFPVSRPDIFTASVAEWIGEL</sequence>
<comment type="caution">
    <text evidence="2">The sequence shown here is derived from an EMBL/GenBank/DDBJ whole genome shotgun (WGS) entry which is preliminary data.</text>
</comment>
<dbReference type="Proteomes" id="UP000619295">
    <property type="component" value="Unassembled WGS sequence"/>
</dbReference>
<proteinExistence type="predicted"/>
<dbReference type="Pfam" id="PF00561">
    <property type="entry name" value="Abhydrolase_1"/>
    <property type="match status" value="1"/>
</dbReference>